<dbReference type="PROSITE" id="PS51257">
    <property type="entry name" value="PROKAR_LIPOPROTEIN"/>
    <property type="match status" value="1"/>
</dbReference>
<evidence type="ECO:0000256" key="4">
    <source>
        <dbReference type="ARBA" id="ARBA00023277"/>
    </source>
</evidence>
<evidence type="ECO:0000313" key="11">
    <source>
        <dbReference type="EMBL" id="AIT97141.1"/>
    </source>
</evidence>
<name>A0A097KUR6_9BACT</name>
<evidence type="ECO:0000259" key="9">
    <source>
        <dbReference type="Pfam" id="PF00150"/>
    </source>
</evidence>
<keyword evidence="4" id="KW-0119">Carbohydrate metabolism</keyword>
<dbReference type="InterPro" id="IPR050386">
    <property type="entry name" value="Glycosyl_hydrolase_5"/>
</dbReference>
<dbReference type="EMBL" id="KM887865">
    <property type="protein sequence ID" value="AIT97141.1"/>
    <property type="molecule type" value="Genomic_DNA"/>
</dbReference>
<feature type="domain" description="Glycoside hydrolase family 5" evidence="9">
    <location>
        <begin position="184"/>
        <end position="480"/>
    </location>
</feature>
<dbReference type="GO" id="GO:0008422">
    <property type="term" value="F:beta-glucosidase activity"/>
    <property type="evidence" value="ECO:0007669"/>
    <property type="project" value="TreeGrafter"/>
</dbReference>
<dbReference type="CDD" id="cd14948">
    <property type="entry name" value="BACON"/>
    <property type="match status" value="1"/>
</dbReference>
<dbReference type="InterPro" id="IPR013783">
    <property type="entry name" value="Ig-like_fold"/>
</dbReference>
<evidence type="ECO:0000256" key="5">
    <source>
        <dbReference type="ARBA" id="ARBA00023295"/>
    </source>
</evidence>
<dbReference type="AlphaFoldDB" id="A0A097KUR6"/>
<dbReference type="Gene3D" id="2.60.40.10">
    <property type="entry name" value="Immunoglobulins"/>
    <property type="match status" value="1"/>
</dbReference>
<dbReference type="PANTHER" id="PTHR31297:SF41">
    <property type="entry name" value="ENDOGLUCANASE, PUTATIVE (AFU_ORTHOLOGUE AFUA_5G01830)-RELATED"/>
    <property type="match status" value="1"/>
</dbReference>
<keyword evidence="3" id="KW-0136">Cellulose degradation</keyword>
<dbReference type="GO" id="GO:0005576">
    <property type="term" value="C:extracellular region"/>
    <property type="evidence" value="ECO:0007669"/>
    <property type="project" value="TreeGrafter"/>
</dbReference>
<keyword evidence="2 7" id="KW-0378">Hydrolase</keyword>
<protein>
    <submittedName>
        <fullName evidence="11">Gycosyl hydrolase 5</fullName>
    </submittedName>
</protein>
<evidence type="ECO:0000256" key="8">
    <source>
        <dbReference type="SAM" id="SignalP"/>
    </source>
</evidence>
<reference evidence="11" key="2">
    <citation type="journal article" date="2015" name="Appl. Environ. Microbiol.">
        <title>A polysaccharide utilization locus from an uncultured bacteroidetes phylotype suggests ecological adaptation and substrate versatility.</title>
        <authorList>
            <person name="Mackenzie A.K."/>
            <person name="Naas A.E."/>
            <person name="Kracun S.K."/>
            <person name="Schuckel J."/>
            <person name="Fangel J.U."/>
            <person name="Agger J.W."/>
            <person name="Willats W.G."/>
            <person name="Eijsink V.G."/>
            <person name="Pope P.B."/>
        </authorList>
    </citation>
    <scope>NUCLEOTIDE SEQUENCE</scope>
</reference>
<reference evidence="11" key="1">
    <citation type="journal article" date="2012" name="Appl. Environ. Microbiol.">
        <title>Two SusD-like proteins encoded within a polysaccharide utilization locus of an uncultured ruminant Bacteroidetes phylotype bind strongly to cellulose.</title>
        <authorList>
            <person name="Mackenzie A.K."/>
            <person name="Pope P.B."/>
            <person name="Pedersen H.L."/>
            <person name="Gupta R."/>
            <person name="Morrison M."/>
            <person name="Willats W.G."/>
            <person name="Eijsink V.G."/>
        </authorList>
    </citation>
    <scope>NUCLEOTIDE SEQUENCE</scope>
</reference>
<dbReference type="InterPro" id="IPR024361">
    <property type="entry name" value="BACON"/>
</dbReference>
<evidence type="ECO:0000256" key="1">
    <source>
        <dbReference type="ARBA" id="ARBA00005641"/>
    </source>
</evidence>
<dbReference type="SUPFAM" id="SSF51445">
    <property type="entry name" value="(Trans)glycosidases"/>
    <property type="match status" value="1"/>
</dbReference>
<organism evidence="11">
    <name type="scientific">uncultured Bacteroidota bacterium</name>
    <dbReference type="NCBI Taxonomy" id="152509"/>
    <lineage>
        <taxon>Bacteria</taxon>
        <taxon>Pseudomonadati</taxon>
        <taxon>Bacteroidota</taxon>
        <taxon>environmental samples</taxon>
    </lineage>
</organism>
<dbReference type="GO" id="GO:0009986">
    <property type="term" value="C:cell surface"/>
    <property type="evidence" value="ECO:0007669"/>
    <property type="project" value="TreeGrafter"/>
</dbReference>
<comment type="similarity">
    <text evidence="1 7">Belongs to the glycosyl hydrolase 5 (cellulase A) family.</text>
</comment>
<evidence type="ECO:0000256" key="6">
    <source>
        <dbReference type="ARBA" id="ARBA00023326"/>
    </source>
</evidence>
<sequence>MMKKYLLTTLTGMACALFAAGCTPVAPNDTPDSITLSAESIQVPAEGTDAQTLTVTTPARPLIGGVPDWIAWTEGVFDRHQISYSFSVAPNTAYTTREAVITLSASALSGTFRVTQAAAARPAPGPDPDPATEDAAQIASRLGLGWNMGNQFDGFYNGSWAGALEGYPEECVWQPGTADEKEDFKATQATFDGVREAGFASVRIPISWLKMIGPAPDYTIDAAWMARIHEVVDYAHAAGLNVIINTHHDENHGADNDYQWLDIKHAVDDPALNEAIQAEIRAVWTQIATEFRDCGGWLVMESFNEINDGGWGWSEDFRTDPTRQCDILNGWNQVFVDAVRATGGKNATRWLGVPTYAANPEFAVYSRMPRDPAGKTLLAVHFYDPYEYTIGEEQYSDWGHNGAGGRKATWGDEDHVKASFAKLKADYLDKGVPVYLGEFGCSMRKRSDARAWAFFKYYLEYVVKAAKTYGIPCFLWDNGAGGTGREQHGYIHHGTGACIGSAREAVDVMARAWDNPDPDYTLQSVYDHSPKY</sequence>
<dbReference type="Gene3D" id="3.20.20.80">
    <property type="entry name" value="Glycosidases"/>
    <property type="match status" value="1"/>
</dbReference>
<proteinExistence type="inferred from homology"/>
<feature type="signal peptide" evidence="8">
    <location>
        <begin position="1"/>
        <end position="19"/>
    </location>
</feature>
<feature type="chain" id="PRO_5001931314" evidence="8">
    <location>
        <begin position="20"/>
        <end position="532"/>
    </location>
</feature>
<keyword evidence="6" id="KW-0624">Polysaccharide degradation</keyword>
<accession>A0A097KUR6</accession>
<dbReference type="InterPro" id="IPR001547">
    <property type="entry name" value="Glyco_hydro_5"/>
</dbReference>
<evidence type="ECO:0000256" key="2">
    <source>
        <dbReference type="ARBA" id="ARBA00022801"/>
    </source>
</evidence>
<keyword evidence="5 7" id="KW-0326">Glycosidase</keyword>
<dbReference type="Pfam" id="PF13004">
    <property type="entry name" value="BACON"/>
    <property type="match status" value="1"/>
</dbReference>
<dbReference type="Pfam" id="PF00150">
    <property type="entry name" value="Cellulase"/>
    <property type="match status" value="1"/>
</dbReference>
<evidence type="ECO:0000256" key="3">
    <source>
        <dbReference type="ARBA" id="ARBA00023001"/>
    </source>
</evidence>
<evidence type="ECO:0000256" key="7">
    <source>
        <dbReference type="RuleBase" id="RU361153"/>
    </source>
</evidence>
<dbReference type="PANTHER" id="PTHR31297">
    <property type="entry name" value="GLUCAN ENDO-1,6-BETA-GLUCOSIDASE B"/>
    <property type="match status" value="1"/>
</dbReference>
<dbReference type="GO" id="GO:0030245">
    <property type="term" value="P:cellulose catabolic process"/>
    <property type="evidence" value="ECO:0007669"/>
    <property type="project" value="UniProtKB-KW"/>
</dbReference>
<feature type="domain" description="BACON" evidence="10">
    <location>
        <begin position="68"/>
        <end position="117"/>
    </location>
</feature>
<keyword evidence="8" id="KW-0732">Signal</keyword>
<evidence type="ECO:0000259" key="10">
    <source>
        <dbReference type="Pfam" id="PF13004"/>
    </source>
</evidence>
<dbReference type="InterPro" id="IPR017853">
    <property type="entry name" value="GH"/>
</dbReference>